<dbReference type="OrthoDB" id="1704693at2759"/>
<evidence type="ECO:0000256" key="1">
    <source>
        <dbReference type="ARBA" id="ARBA00004123"/>
    </source>
</evidence>
<dbReference type="Pfam" id="PF03790">
    <property type="entry name" value="KNOX1"/>
    <property type="match status" value="1"/>
</dbReference>
<feature type="domain" description="KNOX2" evidence="4">
    <location>
        <begin position="69"/>
        <end position="120"/>
    </location>
</feature>
<dbReference type="PANTHER" id="PTHR48452">
    <property type="entry name" value="FUSED COMPOUND LEAF 1"/>
    <property type="match status" value="1"/>
</dbReference>
<evidence type="ECO:0000256" key="2">
    <source>
        <dbReference type="ARBA" id="ARBA00023242"/>
    </source>
</evidence>
<accession>A0A6P5XCL4</accession>
<comment type="subcellular location">
    <subcellularLocation>
        <location evidence="1">Nucleus</location>
    </subcellularLocation>
</comment>
<evidence type="ECO:0000313" key="6">
    <source>
        <dbReference type="RefSeq" id="XP_022726053.1"/>
    </source>
</evidence>
<dbReference type="AlphaFoldDB" id="A0A6P5XCL4"/>
<dbReference type="Pfam" id="PF03791">
    <property type="entry name" value="KNOX2"/>
    <property type="match status" value="1"/>
</dbReference>
<dbReference type="PANTHER" id="PTHR48452:SF1">
    <property type="entry name" value="FUSED COMPOUND LEAF 1"/>
    <property type="match status" value="1"/>
</dbReference>
<feature type="domain" description="KNOX1" evidence="3">
    <location>
        <begin position="21"/>
        <end position="62"/>
    </location>
</feature>
<dbReference type="GeneID" id="111282292"/>
<gene>
    <name evidence="6" type="primary">LOC111282292</name>
</gene>
<dbReference type="GO" id="GO:0003677">
    <property type="term" value="F:DNA binding"/>
    <property type="evidence" value="ECO:0007669"/>
    <property type="project" value="InterPro"/>
</dbReference>
<evidence type="ECO:0000313" key="5">
    <source>
        <dbReference type="Proteomes" id="UP000515121"/>
    </source>
</evidence>
<dbReference type="SMART" id="SM01255">
    <property type="entry name" value="KNOX1"/>
    <property type="match status" value="1"/>
</dbReference>
<evidence type="ECO:0000259" key="3">
    <source>
        <dbReference type="SMART" id="SM01255"/>
    </source>
</evidence>
<dbReference type="Proteomes" id="UP000515121">
    <property type="component" value="Unplaced"/>
</dbReference>
<keyword evidence="5" id="KW-1185">Reference proteome</keyword>
<dbReference type="KEGG" id="dzi:111282292"/>
<dbReference type="SMART" id="SM01256">
    <property type="entry name" value="KNOX2"/>
    <property type="match status" value="1"/>
</dbReference>
<sequence length="145" mass="16840">MEAKRDITGDHYKEEEEDEEELLKTRISSHPLYRRLVENHLNCLKVGEIAYSGRNSKSNQRKADDYNNPCSSMLNHSELDLFMEAYCSALSKLKEAMEEPQQETIAFINGMHSQLRELARTNPQSPDVFLATEMNNSNWSRDQQK</sequence>
<evidence type="ECO:0000259" key="4">
    <source>
        <dbReference type="SMART" id="SM01256"/>
    </source>
</evidence>
<protein>
    <submittedName>
        <fullName evidence="6">Homeobox protein knotted-1-like 2</fullName>
    </submittedName>
</protein>
<proteinExistence type="predicted"/>
<reference evidence="6" key="1">
    <citation type="submission" date="2025-08" db="UniProtKB">
        <authorList>
            <consortium name="RefSeq"/>
        </authorList>
    </citation>
    <scope>IDENTIFICATION</scope>
    <source>
        <tissue evidence="6">Fruit stalk</tissue>
    </source>
</reference>
<name>A0A6P5XCL4_DURZI</name>
<dbReference type="RefSeq" id="XP_022726053.1">
    <property type="nucleotide sequence ID" value="XM_022870318.1"/>
</dbReference>
<dbReference type="GO" id="GO:0005634">
    <property type="term" value="C:nucleus"/>
    <property type="evidence" value="ECO:0007669"/>
    <property type="project" value="UniProtKB-SubCell"/>
</dbReference>
<dbReference type="InterPro" id="IPR005540">
    <property type="entry name" value="KNOX1"/>
</dbReference>
<keyword evidence="2" id="KW-0539">Nucleus</keyword>
<dbReference type="InterPro" id="IPR005541">
    <property type="entry name" value="KNOX2"/>
</dbReference>
<organism evidence="5 6">
    <name type="scientific">Durio zibethinus</name>
    <name type="common">Durian</name>
    <dbReference type="NCBI Taxonomy" id="66656"/>
    <lineage>
        <taxon>Eukaryota</taxon>
        <taxon>Viridiplantae</taxon>
        <taxon>Streptophyta</taxon>
        <taxon>Embryophyta</taxon>
        <taxon>Tracheophyta</taxon>
        <taxon>Spermatophyta</taxon>
        <taxon>Magnoliopsida</taxon>
        <taxon>eudicotyledons</taxon>
        <taxon>Gunneridae</taxon>
        <taxon>Pentapetalae</taxon>
        <taxon>rosids</taxon>
        <taxon>malvids</taxon>
        <taxon>Malvales</taxon>
        <taxon>Malvaceae</taxon>
        <taxon>Helicteroideae</taxon>
        <taxon>Durio</taxon>
    </lineage>
</organism>